<dbReference type="AlphaFoldDB" id="A0A9N9H9Y3"/>
<evidence type="ECO:0000256" key="1">
    <source>
        <dbReference type="SAM" id="MobiDB-lite"/>
    </source>
</evidence>
<reference evidence="2" key="1">
    <citation type="submission" date="2021-06" db="EMBL/GenBank/DDBJ databases">
        <authorList>
            <person name="Kallberg Y."/>
            <person name="Tangrot J."/>
            <person name="Rosling A."/>
        </authorList>
    </citation>
    <scope>NUCLEOTIDE SEQUENCE</scope>
    <source>
        <strain evidence="2">IA702</strain>
    </source>
</reference>
<protein>
    <submittedName>
        <fullName evidence="2">2230_t:CDS:1</fullName>
    </submittedName>
</protein>
<accession>A0A9N9H9Y3</accession>
<feature type="region of interest" description="Disordered" evidence="1">
    <location>
        <begin position="1"/>
        <end position="24"/>
    </location>
</feature>
<feature type="non-terminal residue" evidence="2">
    <location>
        <position position="1"/>
    </location>
</feature>
<sequence length="56" mass="6245">SWNEEVDNAEALAGDSQNKDKLSPNIDIRTEMDNDIASVPDKSIIIEHLLEIIPNI</sequence>
<gene>
    <name evidence="2" type="ORF">POCULU_LOCUS10390</name>
</gene>
<dbReference type="Proteomes" id="UP000789572">
    <property type="component" value="Unassembled WGS sequence"/>
</dbReference>
<keyword evidence="3" id="KW-1185">Reference proteome</keyword>
<proteinExistence type="predicted"/>
<evidence type="ECO:0000313" key="3">
    <source>
        <dbReference type="Proteomes" id="UP000789572"/>
    </source>
</evidence>
<comment type="caution">
    <text evidence="2">The sequence shown here is derived from an EMBL/GenBank/DDBJ whole genome shotgun (WGS) entry which is preliminary data.</text>
</comment>
<evidence type="ECO:0000313" key="2">
    <source>
        <dbReference type="EMBL" id="CAG8659634.1"/>
    </source>
</evidence>
<organism evidence="2 3">
    <name type="scientific">Paraglomus occultum</name>
    <dbReference type="NCBI Taxonomy" id="144539"/>
    <lineage>
        <taxon>Eukaryota</taxon>
        <taxon>Fungi</taxon>
        <taxon>Fungi incertae sedis</taxon>
        <taxon>Mucoromycota</taxon>
        <taxon>Glomeromycotina</taxon>
        <taxon>Glomeromycetes</taxon>
        <taxon>Paraglomerales</taxon>
        <taxon>Paraglomeraceae</taxon>
        <taxon>Paraglomus</taxon>
    </lineage>
</organism>
<name>A0A9N9H9Y3_9GLOM</name>
<dbReference type="EMBL" id="CAJVPJ010005218">
    <property type="protein sequence ID" value="CAG8659634.1"/>
    <property type="molecule type" value="Genomic_DNA"/>
</dbReference>